<keyword evidence="3" id="KW-1185">Reference proteome</keyword>
<evidence type="ECO:0000313" key="2">
    <source>
        <dbReference type="Ensembl" id="ENSGMOP00000053446.1"/>
    </source>
</evidence>
<reference evidence="2" key="2">
    <citation type="submission" date="2025-09" db="UniProtKB">
        <authorList>
            <consortium name="Ensembl"/>
        </authorList>
    </citation>
    <scope>IDENTIFICATION</scope>
</reference>
<dbReference type="OMA" id="LLAYQCI"/>
<dbReference type="InterPro" id="IPR043502">
    <property type="entry name" value="DNA/RNA_pol_sf"/>
</dbReference>
<name>A0A8C5BZJ8_GADMO</name>
<evidence type="ECO:0000313" key="3">
    <source>
        <dbReference type="Proteomes" id="UP000694546"/>
    </source>
</evidence>
<dbReference type="PROSITE" id="PS50878">
    <property type="entry name" value="RT_POL"/>
    <property type="match status" value="1"/>
</dbReference>
<dbReference type="AlphaFoldDB" id="A0A8C5BZJ8"/>
<dbReference type="Ensembl" id="ENSGMOT00000050454.1">
    <property type="protein sequence ID" value="ENSGMOP00000053446.1"/>
    <property type="gene ID" value="ENSGMOG00000022716.1"/>
</dbReference>
<dbReference type="Proteomes" id="UP000694546">
    <property type="component" value="Chromosome 19"/>
</dbReference>
<organism evidence="2 3">
    <name type="scientific">Gadus morhua</name>
    <name type="common">Atlantic cod</name>
    <dbReference type="NCBI Taxonomy" id="8049"/>
    <lineage>
        <taxon>Eukaryota</taxon>
        <taxon>Metazoa</taxon>
        <taxon>Chordata</taxon>
        <taxon>Craniata</taxon>
        <taxon>Vertebrata</taxon>
        <taxon>Euteleostomi</taxon>
        <taxon>Actinopterygii</taxon>
        <taxon>Neopterygii</taxon>
        <taxon>Teleostei</taxon>
        <taxon>Neoteleostei</taxon>
        <taxon>Acanthomorphata</taxon>
        <taxon>Zeiogadaria</taxon>
        <taxon>Gadariae</taxon>
        <taxon>Gadiformes</taxon>
        <taxon>Gadoidei</taxon>
        <taxon>Gadidae</taxon>
        <taxon>Gadus</taxon>
    </lineage>
</organism>
<dbReference type="InterPro" id="IPR000477">
    <property type="entry name" value="RT_dom"/>
</dbReference>
<dbReference type="SUPFAM" id="SSF56672">
    <property type="entry name" value="DNA/RNA polymerases"/>
    <property type="match status" value="1"/>
</dbReference>
<protein>
    <recommendedName>
        <fullName evidence="1">Reverse transcriptase domain-containing protein</fullName>
    </recommendedName>
</protein>
<evidence type="ECO:0000259" key="1">
    <source>
        <dbReference type="PROSITE" id="PS50878"/>
    </source>
</evidence>
<reference evidence="2" key="1">
    <citation type="submission" date="2025-08" db="UniProtKB">
        <authorList>
            <consortium name="Ensembl"/>
        </authorList>
    </citation>
    <scope>IDENTIFICATION</scope>
</reference>
<dbReference type="PANTHER" id="PTHR33332">
    <property type="entry name" value="REVERSE TRANSCRIPTASE DOMAIN-CONTAINING PROTEIN"/>
    <property type="match status" value="1"/>
</dbReference>
<dbReference type="Pfam" id="PF00078">
    <property type="entry name" value="RVT_1"/>
    <property type="match status" value="1"/>
</dbReference>
<feature type="domain" description="Reverse transcriptase" evidence="1">
    <location>
        <begin position="33"/>
        <end position="297"/>
    </location>
</feature>
<proteinExistence type="predicted"/>
<dbReference type="CDD" id="cd01650">
    <property type="entry name" value="RT_nLTR_like"/>
    <property type="match status" value="1"/>
</dbReference>
<dbReference type="GeneTree" id="ENSGT01150000286909"/>
<sequence>MKPTTCDLDPFPSTLIKSHSSAISPMITKIINQSLWSDYVPTSLKTAVIKPLLKKPSLDPEEPANYRPISNLPFLSKVLEKVVSAQLHNHLITNSLYEKFQSGFRSGHSTETALVRVTNDLLMTADAGSPSLLILLDLTAAFDTVDHHILLQRLHYSIGLSDTTLAWFTSYLSDRTEYVSLGDAKSYTHSVTCGVPQGSVLGPTLFTLYMLPLGCAISLHGISFHCYADDTQLYIKTNPNPSAALSTLSTCLEEIKVWMGANFQQLNGSKTEAILVGTPHQTRSSTITNISFSGNDFHLSSLVTNLVVRMDPLTFVAHIQHLCKTSFFLLRNIAKLRPILTLPDSEKLVHAIASSRLDYCNALLIRIPSKNIQRLQYIQNCAARILMEVQKYHHITPILKSLNWLPVQYRIKFKISLLPHKCLHGTAPLYLKDLITPHSSSRHLRSGQANLLQLPRTRLRIMGTKSVECSP</sequence>
<accession>A0A8C5BZJ8</accession>